<keyword evidence="2" id="KW-1185">Reference proteome</keyword>
<proteinExistence type="predicted"/>
<dbReference type="EMBL" id="CBXF010000024">
    <property type="protein sequence ID" value="CDL81276.1"/>
    <property type="molecule type" value="Genomic_DNA"/>
</dbReference>
<evidence type="ECO:0000313" key="2">
    <source>
        <dbReference type="Proteomes" id="UP000019202"/>
    </source>
</evidence>
<protein>
    <submittedName>
        <fullName evidence="1">Uncharacterized protein</fullName>
    </submittedName>
</protein>
<accession>W1IUH8</accession>
<dbReference type="AlphaFoldDB" id="W1IUH8"/>
<comment type="caution">
    <text evidence="1">The sequence shown here is derived from an EMBL/GenBank/DDBJ whole genome shotgun (WGS) entry which is preliminary data.</text>
</comment>
<organism evidence="1 2">
    <name type="scientific">Xenorhabdus szentirmaii DSM 16338</name>
    <dbReference type="NCBI Taxonomy" id="1427518"/>
    <lineage>
        <taxon>Bacteria</taxon>
        <taxon>Pseudomonadati</taxon>
        <taxon>Pseudomonadota</taxon>
        <taxon>Gammaproteobacteria</taxon>
        <taxon>Enterobacterales</taxon>
        <taxon>Morganellaceae</taxon>
        <taxon>Xenorhabdus</taxon>
    </lineage>
</organism>
<sequence length="72" mass="8250">MSRRQENDKFVGNEFEQPKVERQEPLIIPGCIDNRVFIKMVTGVNERSQQRGNLKDDGYISGICREPLTVIG</sequence>
<evidence type="ECO:0000313" key="1">
    <source>
        <dbReference type="EMBL" id="CDL81276.1"/>
    </source>
</evidence>
<dbReference type="Proteomes" id="UP000019202">
    <property type="component" value="Unassembled WGS sequence"/>
</dbReference>
<gene>
    <name evidence="1" type="ORF">XSR1_120009</name>
</gene>
<reference evidence="1" key="1">
    <citation type="submission" date="2013-11" db="EMBL/GenBank/DDBJ databases">
        <title>Draft genome sequence and annotation of the entomopathogenic bacteria, Xenorhabdus cabanillasi strain JM26 and Xenorhabdus szentirmai strain DSM 16338.</title>
        <authorList>
            <person name="Gualtieri M."/>
            <person name="Ogier J.C."/>
            <person name="Pages S."/>
            <person name="Givaudan A."/>
            <person name="Gaudriault S."/>
        </authorList>
    </citation>
    <scope>NUCLEOTIDE SEQUENCE [LARGE SCALE GENOMIC DNA]</scope>
    <source>
        <strain evidence="1">DSM 16338</strain>
    </source>
</reference>
<name>W1IUH8_9GAMM</name>